<sequence length="561" mass="62623">MSRYRWREPDALADAAWSLTEHPLLSAVLYRRGIRDRDAAQRFLSPRYDDLPDPRILPDLQRAVLLIQAVRQSSRPVVVFGDYDVDGLTATALLTFVFRELGLAVKPIVPHRLHDGYGFHPHHVPRIVEQNPSLLVTVDCGTGDWDALCAVQKTGIPVIVLDHHDVHRLDWPEDLVFVSVKRPDAPPVFRTLAAVGVAYQLARALLGERAAARYLPLVALGTVADVVPLVETNRTLVASGLERFWDSAPIGLQVLATIAGLGSDRQRRITSWHCGYVLGPRLNAAGRMDDPQLALDLLLAEDVDHAQRLARRLSELNAARQRAIEQMLRQAEQYLRVRSTLPPVLVLADEAWHVGLVGLAASKLVSRYARPVVLLSQSEDVSRGSARSVDGFDISAALERCRDLLLDHGGHSAAAGLTVPTERIAELEARLLQLASEAFGDREPALPLDLDLELHPFQISLDTWEVLSRLEPFGHGNPVPRCLLRNVSAVDVWRTQDGRHLRFTVVARDGTIRQAVWFEGGEEYERLRRMGRIDIAFTLRRSSWNGQDRVELDVIDVRPTQ</sequence>
<dbReference type="Gene3D" id="3.10.310.30">
    <property type="match status" value="1"/>
</dbReference>
<comment type="similarity">
    <text evidence="1">Belongs to the RecJ family.</text>
</comment>
<keyword evidence="5 9" id="KW-0269">Exonuclease</keyword>
<dbReference type="EMBL" id="DSJL01000011">
    <property type="protein sequence ID" value="HEF65854.1"/>
    <property type="molecule type" value="Genomic_DNA"/>
</dbReference>
<accession>A0A7C1G5G5</accession>
<dbReference type="AlphaFoldDB" id="A0A7C1G5G5"/>
<dbReference type="Pfam" id="PF02272">
    <property type="entry name" value="DHHA1"/>
    <property type="match status" value="1"/>
</dbReference>
<evidence type="ECO:0000256" key="3">
    <source>
        <dbReference type="ARBA" id="ARBA00022722"/>
    </source>
</evidence>
<reference evidence="9" key="1">
    <citation type="journal article" date="2020" name="mSystems">
        <title>Genome- and Community-Level Interaction Insights into Carbon Utilization and Element Cycling Functions of Hydrothermarchaeota in Hydrothermal Sediment.</title>
        <authorList>
            <person name="Zhou Z."/>
            <person name="Liu Y."/>
            <person name="Xu W."/>
            <person name="Pan J."/>
            <person name="Luo Z.H."/>
            <person name="Li M."/>
        </authorList>
    </citation>
    <scope>NUCLEOTIDE SEQUENCE [LARGE SCALE GENOMIC DNA]</scope>
    <source>
        <strain evidence="9">SpSt-222</strain>
    </source>
</reference>
<feature type="domain" description="DDH" evidence="6">
    <location>
        <begin position="77"/>
        <end position="222"/>
    </location>
</feature>
<dbReference type="InterPro" id="IPR001667">
    <property type="entry name" value="DDH_dom"/>
</dbReference>
<dbReference type="InterPro" id="IPR041122">
    <property type="entry name" value="RecJ_OB"/>
</dbReference>
<evidence type="ECO:0000259" key="7">
    <source>
        <dbReference type="Pfam" id="PF02272"/>
    </source>
</evidence>
<proteinExistence type="inferred from homology"/>
<dbReference type="GO" id="GO:0006310">
    <property type="term" value="P:DNA recombination"/>
    <property type="evidence" value="ECO:0007669"/>
    <property type="project" value="InterPro"/>
</dbReference>
<organism evidence="9">
    <name type="scientific">Thermomicrobium roseum</name>
    <dbReference type="NCBI Taxonomy" id="500"/>
    <lineage>
        <taxon>Bacteria</taxon>
        <taxon>Pseudomonadati</taxon>
        <taxon>Thermomicrobiota</taxon>
        <taxon>Thermomicrobia</taxon>
        <taxon>Thermomicrobiales</taxon>
        <taxon>Thermomicrobiaceae</taxon>
        <taxon>Thermomicrobium</taxon>
    </lineage>
</organism>
<dbReference type="NCBIfam" id="TIGR00644">
    <property type="entry name" value="recJ"/>
    <property type="match status" value="1"/>
</dbReference>
<keyword evidence="4" id="KW-0378">Hydrolase</keyword>
<evidence type="ECO:0000256" key="2">
    <source>
        <dbReference type="ARBA" id="ARBA00019841"/>
    </source>
</evidence>
<comment type="caution">
    <text evidence="9">The sequence shown here is derived from an EMBL/GenBank/DDBJ whole genome shotgun (WGS) entry which is preliminary data.</text>
</comment>
<name>A0A7C1G5G5_THERO</name>
<dbReference type="GO" id="GO:0003676">
    <property type="term" value="F:nucleic acid binding"/>
    <property type="evidence" value="ECO:0007669"/>
    <property type="project" value="InterPro"/>
</dbReference>
<evidence type="ECO:0000256" key="1">
    <source>
        <dbReference type="ARBA" id="ARBA00005915"/>
    </source>
</evidence>
<gene>
    <name evidence="9" type="primary">recJ</name>
    <name evidence="9" type="ORF">ENP47_09690</name>
</gene>
<dbReference type="Pfam" id="PF01368">
    <property type="entry name" value="DHH"/>
    <property type="match status" value="1"/>
</dbReference>
<dbReference type="PANTHER" id="PTHR30255">
    <property type="entry name" value="SINGLE-STRANDED-DNA-SPECIFIC EXONUCLEASE RECJ"/>
    <property type="match status" value="1"/>
</dbReference>
<dbReference type="GO" id="GO:0006281">
    <property type="term" value="P:DNA repair"/>
    <property type="evidence" value="ECO:0007669"/>
    <property type="project" value="InterPro"/>
</dbReference>
<feature type="domain" description="RecJ OB" evidence="8">
    <location>
        <begin position="450"/>
        <end position="556"/>
    </location>
</feature>
<evidence type="ECO:0000259" key="8">
    <source>
        <dbReference type="Pfam" id="PF17768"/>
    </source>
</evidence>
<dbReference type="GO" id="GO:0008409">
    <property type="term" value="F:5'-3' exonuclease activity"/>
    <property type="evidence" value="ECO:0007669"/>
    <property type="project" value="InterPro"/>
</dbReference>
<dbReference type="Gene3D" id="3.90.1640.30">
    <property type="match status" value="1"/>
</dbReference>
<feature type="domain" description="DHHA1" evidence="7">
    <location>
        <begin position="343"/>
        <end position="435"/>
    </location>
</feature>
<dbReference type="Pfam" id="PF17768">
    <property type="entry name" value="RecJ_OB"/>
    <property type="match status" value="1"/>
</dbReference>
<keyword evidence="3" id="KW-0540">Nuclease</keyword>
<dbReference type="InterPro" id="IPR004610">
    <property type="entry name" value="RecJ"/>
</dbReference>
<protein>
    <recommendedName>
        <fullName evidence="2">Single-stranded-DNA-specific exonuclease RecJ</fullName>
    </recommendedName>
</protein>
<evidence type="ECO:0000313" key="9">
    <source>
        <dbReference type="EMBL" id="HEF65854.1"/>
    </source>
</evidence>
<dbReference type="InterPro" id="IPR051673">
    <property type="entry name" value="SSDNA_exonuclease_RecJ"/>
</dbReference>
<evidence type="ECO:0000256" key="5">
    <source>
        <dbReference type="ARBA" id="ARBA00022839"/>
    </source>
</evidence>
<evidence type="ECO:0000256" key="4">
    <source>
        <dbReference type="ARBA" id="ARBA00022801"/>
    </source>
</evidence>
<dbReference type="SUPFAM" id="SSF64182">
    <property type="entry name" value="DHH phosphoesterases"/>
    <property type="match status" value="1"/>
</dbReference>
<evidence type="ECO:0000259" key="6">
    <source>
        <dbReference type="Pfam" id="PF01368"/>
    </source>
</evidence>
<dbReference type="PANTHER" id="PTHR30255:SF2">
    <property type="entry name" value="SINGLE-STRANDED-DNA-SPECIFIC EXONUCLEASE RECJ"/>
    <property type="match status" value="1"/>
</dbReference>
<dbReference type="InterPro" id="IPR038763">
    <property type="entry name" value="DHH_sf"/>
</dbReference>
<dbReference type="InterPro" id="IPR003156">
    <property type="entry name" value="DHHA1_dom"/>
</dbReference>